<protein>
    <recommendedName>
        <fullName evidence="4">DUF1449 family protein</fullName>
    </recommendedName>
</protein>
<accession>A0A1H9AWG1</accession>
<evidence type="ECO:0008006" key="4">
    <source>
        <dbReference type="Google" id="ProtNLM"/>
    </source>
</evidence>
<dbReference type="STRING" id="402600.SAMN05216188_101551"/>
<organism evidence="2 3">
    <name type="scientific">Lentzea xinjiangensis</name>
    <dbReference type="NCBI Taxonomy" id="402600"/>
    <lineage>
        <taxon>Bacteria</taxon>
        <taxon>Bacillati</taxon>
        <taxon>Actinomycetota</taxon>
        <taxon>Actinomycetes</taxon>
        <taxon>Pseudonocardiales</taxon>
        <taxon>Pseudonocardiaceae</taxon>
        <taxon>Lentzea</taxon>
    </lineage>
</organism>
<evidence type="ECO:0000313" key="3">
    <source>
        <dbReference type="Proteomes" id="UP000199352"/>
    </source>
</evidence>
<reference evidence="3" key="1">
    <citation type="submission" date="2016-10" db="EMBL/GenBank/DDBJ databases">
        <authorList>
            <person name="Varghese N."/>
            <person name="Submissions S."/>
        </authorList>
    </citation>
    <scope>NUCLEOTIDE SEQUENCE [LARGE SCALE GENOMIC DNA]</scope>
    <source>
        <strain evidence="3">CGMCC 4.3525</strain>
    </source>
</reference>
<gene>
    <name evidence="2" type="ORF">SAMN05216188_101551</name>
</gene>
<keyword evidence="1" id="KW-0812">Transmembrane</keyword>
<dbReference type="Proteomes" id="UP000199352">
    <property type="component" value="Unassembled WGS sequence"/>
</dbReference>
<feature type="transmembrane region" description="Helical" evidence="1">
    <location>
        <begin position="6"/>
        <end position="30"/>
    </location>
</feature>
<keyword evidence="1" id="KW-1133">Transmembrane helix</keyword>
<evidence type="ECO:0000313" key="2">
    <source>
        <dbReference type="EMBL" id="SEP80821.1"/>
    </source>
</evidence>
<evidence type="ECO:0000256" key="1">
    <source>
        <dbReference type="SAM" id="Phobius"/>
    </source>
</evidence>
<feature type="transmembrane region" description="Helical" evidence="1">
    <location>
        <begin position="70"/>
        <end position="89"/>
    </location>
</feature>
<dbReference type="EMBL" id="FOFR01000001">
    <property type="protein sequence ID" value="SEP80821.1"/>
    <property type="molecule type" value="Genomic_DNA"/>
</dbReference>
<keyword evidence="3" id="KW-1185">Reference proteome</keyword>
<name>A0A1H9AWG1_9PSEU</name>
<feature type="transmembrane region" description="Helical" evidence="1">
    <location>
        <begin position="42"/>
        <end position="64"/>
    </location>
</feature>
<dbReference type="AlphaFoldDB" id="A0A1H9AWG1"/>
<proteinExistence type="predicted"/>
<sequence length="177" mass="19027">MMTDFLAAALAFPTVLFSLLVLVVLAYWLTVALVGMDFDAPVLPVSISMFVVTTWFAALVGTVLTPEGKLRYAVLAGALLVGALLAKLLSIPMRNWTRPEKPASRNDFVGRTAIVRTARVTEHYGQAEVTADDGGTAVVQVRAARSTELQAGQTALIFDYDAEGEFFWVVDITTTGG</sequence>
<keyword evidence="1" id="KW-0472">Membrane</keyword>